<name>A0A147DBU4_9MICO</name>
<organism evidence="2 3">
    <name type="scientific">Curtobacterium luteum</name>
    <dbReference type="NCBI Taxonomy" id="33881"/>
    <lineage>
        <taxon>Bacteria</taxon>
        <taxon>Bacillati</taxon>
        <taxon>Actinomycetota</taxon>
        <taxon>Actinomycetes</taxon>
        <taxon>Micrococcales</taxon>
        <taxon>Microbacteriaceae</taxon>
        <taxon>Curtobacterium</taxon>
    </lineage>
</organism>
<feature type="transmembrane region" description="Helical" evidence="1">
    <location>
        <begin position="58"/>
        <end position="80"/>
    </location>
</feature>
<sequence>MLLAAGVGAVAAPLTHGGAVAVLLTGIPGVMVLVVIMALTGAALALCAVLGTGRRKSAWLGTTTLLVVPAVLAVDAVLYLRAGLSTAPDGGLSASPLL</sequence>
<dbReference type="AlphaFoldDB" id="A0A147DBU4"/>
<proteinExistence type="predicted"/>
<keyword evidence="1" id="KW-1133">Transmembrane helix</keyword>
<evidence type="ECO:0000313" key="2">
    <source>
        <dbReference type="EMBL" id="KTR11847.1"/>
    </source>
</evidence>
<keyword evidence="1" id="KW-0472">Membrane</keyword>
<keyword evidence="1" id="KW-0812">Transmembrane</keyword>
<dbReference type="Proteomes" id="UP000078252">
    <property type="component" value="Unassembled WGS sequence"/>
</dbReference>
<protein>
    <submittedName>
        <fullName evidence="2">Uncharacterized protein</fullName>
    </submittedName>
</protein>
<evidence type="ECO:0000313" key="3">
    <source>
        <dbReference type="Proteomes" id="UP000078252"/>
    </source>
</evidence>
<feature type="transmembrane region" description="Helical" evidence="1">
    <location>
        <begin position="27"/>
        <end position="51"/>
    </location>
</feature>
<dbReference type="RefSeq" id="WP_058724127.1">
    <property type="nucleotide sequence ID" value="NZ_LDQC01000001.1"/>
</dbReference>
<dbReference type="EMBL" id="LDQC01000001">
    <property type="protein sequence ID" value="KTR11847.1"/>
    <property type="molecule type" value="Genomic_DNA"/>
</dbReference>
<comment type="caution">
    <text evidence="2">The sequence shown here is derived from an EMBL/GenBank/DDBJ whole genome shotgun (WGS) entry which is preliminary data.</text>
</comment>
<accession>A0A147DBU4</accession>
<reference evidence="2 3" key="1">
    <citation type="journal article" date="2016" name="Front. Microbiol.">
        <title>Genomic Resource of Rice Seed Associated Bacteria.</title>
        <authorList>
            <person name="Midha S."/>
            <person name="Bansal K."/>
            <person name="Sharma S."/>
            <person name="Kumar N."/>
            <person name="Patil P.P."/>
            <person name="Chaudhry V."/>
            <person name="Patil P.B."/>
        </authorList>
    </citation>
    <scope>NUCLEOTIDE SEQUENCE [LARGE SCALE GENOMIC DNA]</scope>
    <source>
        <strain evidence="2 3">NS184</strain>
    </source>
</reference>
<evidence type="ECO:0000256" key="1">
    <source>
        <dbReference type="SAM" id="Phobius"/>
    </source>
</evidence>
<dbReference type="PATRIC" id="fig|33881.3.peg.33"/>
<gene>
    <name evidence="2" type="ORF">NS184_00160</name>
</gene>